<evidence type="ECO:0000313" key="2">
    <source>
        <dbReference type="EMBL" id="CAK0868510.1"/>
    </source>
</evidence>
<organism evidence="2 3">
    <name type="scientific">Prorocentrum cordatum</name>
    <dbReference type="NCBI Taxonomy" id="2364126"/>
    <lineage>
        <taxon>Eukaryota</taxon>
        <taxon>Sar</taxon>
        <taxon>Alveolata</taxon>
        <taxon>Dinophyceae</taxon>
        <taxon>Prorocentrales</taxon>
        <taxon>Prorocentraceae</taxon>
        <taxon>Prorocentrum</taxon>
    </lineage>
</organism>
<feature type="region of interest" description="Disordered" evidence="1">
    <location>
        <begin position="167"/>
        <end position="215"/>
    </location>
</feature>
<evidence type="ECO:0008006" key="4">
    <source>
        <dbReference type="Google" id="ProtNLM"/>
    </source>
</evidence>
<gene>
    <name evidence="2" type="ORF">PCOR1329_LOCUS55153</name>
</gene>
<evidence type="ECO:0000313" key="3">
    <source>
        <dbReference type="Proteomes" id="UP001189429"/>
    </source>
</evidence>
<sequence length="398" mass="41941">MTRPRLARRGPAMPPLPPPPSSSGAVLPVLAAPVRAASRRQRAPVAGRVLQPRGGPGAPRGVLPRRRRRGGTQGPLPPAAPGRPGAQQPGRRGCGLEREELVPPVRRGGGGAVQGQGSLRQQGQRLVAARRGAEVQLRRGGSALRPGLAGRLLGAAPGVARAVPARAASRGAAAPPEGCPEPADASEPTGTSESEDSSAQSSPRGRAQQSLARVGSRLSVGRRNTWRGSAPVLFSDFMSTFFKLLWPNLGPAASLILLEKATEAMDAAMQAFPSFRAKVHHSVNAGSVPPEILAVYGYKRNAQEDGEIEISGYMRWKAHMDVELSMGPIKLMIDQVTLEGPGCLISKPLLNQSPVVGGFQIFYCETPKLELRLNGLGGITKWSTVDAGFALRFLAMLL</sequence>
<feature type="compositionally biased region" description="Low complexity" evidence="1">
    <location>
        <begin position="82"/>
        <end position="91"/>
    </location>
</feature>
<dbReference type="EMBL" id="CAUYUJ010016755">
    <property type="protein sequence ID" value="CAK0868510.1"/>
    <property type="molecule type" value="Genomic_DNA"/>
</dbReference>
<proteinExistence type="predicted"/>
<reference evidence="2" key="1">
    <citation type="submission" date="2023-10" db="EMBL/GenBank/DDBJ databases">
        <authorList>
            <person name="Chen Y."/>
            <person name="Shah S."/>
            <person name="Dougan E. K."/>
            <person name="Thang M."/>
            <person name="Chan C."/>
        </authorList>
    </citation>
    <scope>NUCLEOTIDE SEQUENCE [LARGE SCALE GENOMIC DNA]</scope>
</reference>
<comment type="caution">
    <text evidence="2">The sequence shown here is derived from an EMBL/GenBank/DDBJ whole genome shotgun (WGS) entry which is preliminary data.</text>
</comment>
<protein>
    <recommendedName>
        <fullName evidence="4">SMP-LTD domain-containing protein</fullName>
    </recommendedName>
</protein>
<keyword evidence="3" id="KW-1185">Reference proteome</keyword>
<feature type="region of interest" description="Disordered" evidence="1">
    <location>
        <begin position="1"/>
        <end position="125"/>
    </location>
</feature>
<feature type="compositionally biased region" description="Low complexity" evidence="1">
    <location>
        <begin position="167"/>
        <end position="183"/>
    </location>
</feature>
<feature type="compositionally biased region" description="Low complexity" evidence="1">
    <location>
        <begin position="115"/>
        <end position="125"/>
    </location>
</feature>
<feature type="compositionally biased region" description="Pro residues" evidence="1">
    <location>
        <begin position="12"/>
        <end position="21"/>
    </location>
</feature>
<accession>A0ABN9V6J7</accession>
<feature type="compositionally biased region" description="Low complexity" evidence="1">
    <location>
        <begin position="22"/>
        <end position="36"/>
    </location>
</feature>
<name>A0ABN9V6J7_9DINO</name>
<dbReference type="Proteomes" id="UP001189429">
    <property type="component" value="Unassembled WGS sequence"/>
</dbReference>
<evidence type="ECO:0000256" key="1">
    <source>
        <dbReference type="SAM" id="MobiDB-lite"/>
    </source>
</evidence>